<dbReference type="HOGENOM" id="CLU_009629_3_0_9"/>
<dbReference type="Pfam" id="PF01593">
    <property type="entry name" value="Amino_oxidase"/>
    <property type="match status" value="1"/>
</dbReference>
<evidence type="ECO:0000259" key="12">
    <source>
        <dbReference type="Pfam" id="PF01593"/>
    </source>
</evidence>
<dbReference type="Gene3D" id="3.90.660.20">
    <property type="entry name" value="Protoporphyrinogen oxidase, mitochondrial, domain 2"/>
    <property type="match status" value="1"/>
</dbReference>
<protein>
    <recommendedName>
        <fullName evidence="6 11">Coproporphyrinogen III oxidase</fullName>
        <ecNumber evidence="5 11">1.3.3.15</ecNumber>
    </recommendedName>
</protein>
<dbReference type="UniPathway" id="UPA00252"/>
<evidence type="ECO:0000256" key="8">
    <source>
        <dbReference type="ARBA" id="ARBA00022827"/>
    </source>
</evidence>
<evidence type="ECO:0000256" key="9">
    <source>
        <dbReference type="ARBA" id="ARBA00023002"/>
    </source>
</evidence>
<dbReference type="AlphaFoldDB" id="G9QKA1"/>
<dbReference type="NCBIfam" id="TIGR00562">
    <property type="entry name" value="proto_IX_ox"/>
    <property type="match status" value="1"/>
</dbReference>
<keyword evidence="11" id="KW-0963">Cytoplasm</keyword>
<comment type="catalytic activity">
    <reaction evidence="1">
        <text>coproporphyrinogen III + 3 O2 = coproporphyrin III + 3 H2O2</text>
        <dbReference type="Rhea" id="RHEA:43436"/>
        <dbReference type="ChEBI" id="CHEBI:15379"/>
        <dbReference type="ChEBI" id="CHEBI:16240"/>
        <dbReference type="ChEBI" id="CHEBI:57309"/>
        <dbReference type="ChEBI" id="CHEBI:131725"/>
        <dbReference type="EC" id="1.3.3.15"/>
    </reaction>
    <physiologicalReaction direction="left-to-right" evidence="1">
        <dbReference type="Rhea" id="RHEA:43437"/>
    </physiologicalReaction>
</comment>
<keyword evidence="14" id="KW-1185">Reference proteome</keyword>
<keyword evidence="9 11" id="KW-0560">Oxidoreductase</keyword>
<dbReference type="InterPro" id="IPR050464">
    <property type="entry name" value="Zeta_carotene_desat/Oxidored"/>
</dbReference>
<comment type="similarity">
    <text evidence="4 11">Belongs to the protoporphyrinogen/coproporphyrinogen oxidase family. Coproporphyrinogen III oxidase subfamily.</text>
</comment>
<proteinExistence type="inferred from homology"/>
<dbReference type="PANTHER" id="PTHR42923">
    <property type="entry name" value="PROTOPORPHYRINOGEN OXIDASE"/>
    <property type="match status" value="1"/>
</dbReference>
<dbReference type="GO" id="GO:0005737">
    <property type="term" value="C:cytoplasm"/>
    <property type="evidence" value="ECO:0007669"/>
    <property type="project" value="UniProtKB-SubCell"/>
</dbReference>
<evidence type="ECO:0000256" key="10">
    <source>
        <dbReference type="ARBA" id="ARBA00023133"/>
    </source>
</evidence>
<sequence length="473" mass="52140">MVSESKKVTVIGGGITGLTAAYYLQKAAQEKKLPLEVTLIESSPRLGGKIQTIRKDGFIIERGPDSYLARKKSATRLAENVGIADQLVSNATGQSYVLVNERLYPIPGGSVMGIPTQVFPFVVTGLFSFTGKLRAAFDFLLPRSKPQKDQALGPFLRRRFGDEVVENLVEPLLSGIYAGDIDQMSLMATFPQFYTIEQKYRSLILGMKKTTPNSSQKPAGGQKKGGFLTFRHGLETLVEAVESQLIKSSVLKGTRVVKIEKEEDQYRLLLHNGEALRTDSVVLATPHGVVPDMLPQYDFYSPLKDMKSTSVATIAMAFPSEAIEQDIDGTGFVVSRNSDFTITACTWTHKKWPHTTPKGKVLLRCYVGRAGDETVVDLSDSELEKIVLEDLNKTMNISMKPDFTIVTRWKNAMPQYAVGHIERMEKIKQSTQKELPGLFLAGSSYEGLGVPDCIDQGEEAVEKVLAFLGMNGK</sequence>
<organism evidence="13 14">
    <name type="scientific">Bacillus smithii 7_3_47FAA</name>
    <dbReference type="NCBI Taxonomy" id="665952"/>
    <lineage>
        <taxon>Bacteria</taxon>
        <taxon>Bacillati</taxon>
        <taxon>Bacillota</taxon>
        <taxon>Bacilli</taxon>
        <taxon>Bacillales</taxon>
        <taxon>Bacillaceae</taxon>
        <taxon>Bacillus</taxon>
    </lineage>
</organism>
<dbReference type="PANTHER" id="PTHR42923:SF3">
    <property type="entry name" value="PROTOPORPHYRINOGEN OXIDASE"/>
    <property type="match status" value="1"/>
</dbReference>
<evidence type="ECO:0000256" key="5">
    <source>
        <dbReference type="ARBA" id="ARBA00012402"/>
    </source>
</evidence>
<keyword evidence="8 11" id="KW-0274">FAD</keyword>
<keyword evidence="10 11" id="KW-0350">Heme biosynthesis</keyword>
<dbReference type="SUPFAM" id="SSF51905">
    <property type="entry name" value="FAD/NAD(P)-binding domain"/>
    <property type="match status" value="1"/>
</dbReference>
<evidence type="ECO:0000313" key="14">
    <source>
        <dbReference type="Proteomes" id="UP000011747"/>
    </source>
</evidence>
<comment type="caution">
    <text evidence="13">The sequence shown here is derived from an EMBL/GenBank/DDBJ whole genome shotgun (WGS) entry which is preliminary data.</text>
</comment>
<gene>
    <name evidence="13" type="ORF">HMPREF1015_01640</name>
</gene>
<evidence type="ECO:0000256" key="3">
    <source>
        <dbReference type="ARBA" id="ARBA00004744"/>
    </source>
</evidence>
<accession>G9QKA1</accession>
<evidence type="ECO:0000256" key="4">
    <source>
        <dbReference type="ARBA" id="ARBA00008310"/>
    </source>
</evidence>
<dbReference type="GO" id="GO:0006783">
    <property type="term" value="P:heme biosynthetic process"/>
    <property type="evidence" value="ECO:0007669"/>
    <property type="project" value="UniProtKB-UniRule"/>
</dbReference>
<comment type="cofactor">
    <cofactor evidence="2 11">
        <name>FAD</name>
        <dbReference type="ChEBI" id="CHEBI:57692"/>
    </cofactor>
</comment>
<comment type="subcellular location">
    <subcellularLocation>
        <location evidence="11">Cytoplasm</location>
    </subcellularLocation>
</comment>
<feature type="domain" description="Amine oxidase" evidence="12">
    <location>
        <begin position="15"/>
        <end position="465"/>
    </location>
</feature>
<dbReference type="NCBIfam" id="NF008845">
    <property type="entry name" value="PRK11883.1-5"/>
    <property type="match status" value="1"/>
</dbReference>
<dbReference type="InterPro" id="IPR002937">
    <property type="entry name" value="Amino_oxidase"/>
</dbReference>
<dbReference type="EMBL" id="ACWF01000069">
    <property type="protein sequence ID" value="EHL78463.1"/>
    <property type="molecule type" value="Genomic_DNA"/>
</dbReference>
<evidence type="ECO:0000256" key="11">
    <source>
        <dbReference type="RuleBase" id="RU364052"/>
    </source>
</evidence>
<evidence type="ECO:0000256" key="6">
    <source>
        <dbReference type="ARBA" id="ARBA00019046"/>
    </source>
</evidence>
<dbReference type="InterPro" id="IPR004572">
    <property type="entry name" value="Protoporphyrinogen_oxidase"/>
</dbReference>
<dbReference type="SUPFAM" id="SSF54373">
    <property type="entry name" value="FAD-linked reductases, C-terminal domain"/>
    <property type="match status" value="1"/>
</dbReference>
<evidence type="ECO:0000256" key="2">
    <source>
        <dbReference type="ARBA" id="ARBA00001974"/>
    </source>
</evidence>
<keyword evidence="7 11" id="KW-0285">Flavoprotein</keyword>
<evidence type="ECO:0000256" key="7">
    <source>
        <dbReference type="ARBA" id="ARBA00022630"/>
    </source>
</evidence>
<dbReference type="RefSeq" id="WP_003353744.1">
    <property type="nucleotide sequence ID" value="NZ_JH414748.1"/>
</dbReference>
<dbReference type="GO" id="GO:0004729">
    <property type="term" value="F:oxygen-dependent protoporphyrinogen oxidase activity"/>
    <property type="evidence" value="ECO:0007669"/>
    <property type="project" value="UniProtKB-UniRule"/>
</dbReference>
<evidence type="ECO:0000256" key="1">
    <source>
        <dbReference type="ARBA" id="ARBA00001755"/>
    </source>
</evidence>
<name>G9QKA1_9BACI</name>
<dbReference type="EC" id="1.3.3.15" evidence="5 11"/>
<dbReference type="Gene3D" id="3.50.50.60">
    <property type="entry name" value="FAD/NAD(P)-binding domain"/>
    <property type="match status" value="1"/>
</dbReference>
<dbReference type="InterPro" id="IPR036188">
    <property type="entry name" value="FAD/NAD-bd_sf"/>
</dbReference>
<dbReference type="Gene3D" id="1.10.3110.10">
    <property type="entry name" value="protoporphyrinogen ix oxidase, domain 3"/>
    <property type="match status" value="1"/>
</dbReference>
<dbReference type="Proteomes" id="UP000011747">
    <property type="component" value="Unassembled WGS sequence"/>
</dbReference>
<evidence type="ECO:0000313" key="13">
    <source>
        <dbReference type="EMBL" id="EHL78463.1"/>
    </source>
</evidence>
<comment type="function">
    <text evidence="11">Involved in coproporphyrin-dependent heme b biosynthesis. Catalyzes the oxidation of coproporphyrinogen III to coproporphyrin III.</text>
</comment>
<dbReference type="PATRIC" id="fig|665952.3.peg.1439"/>
<reference evidence="13 14" key="1">
    <citation type="submission" date="2011-09" db="EMBL/GenBank/DDBJ databases">
        <title>The Genome Sequence of Bacillus smithii 7_3_47FAA.</title>
        <authorList>
            <consortium name="The Broad Institute Genome Sequencing Platform"/>
            <person name="Earl A."/>
            <person name="Ward D."/>
            <person name="Feldgarden M."/>
            <person name="Gevers D."/>
            <person name="Daigneault M."/>
            <person name="Strauss J."/>
            <person name="Allen-Vercoe E."/>
            <person name="Young S.K."/>
            <person name="Zeng Q."/>
            <person name="Gargeya S."/>
            <person name="Fitzgerald M."/>
            <person name="Haas B."/>
            <person name="Abouelleil A."/>
            <person name="Alvarado L."/>
            <person name="Arachchi H.M."/>
            <person name="Berlin A."/>
            <person name="Brown A."/>
            <person name="Chapman S.B."/>
            <person name="Chen Z."/>
            <person name="Dunbar C."/>
            <person name="Freedman E."/>
            <person name="Gearin G."/>
            <person name="Goldberg J."/>
            <person name="Griggs A."/>
            <person name="Gujja S."/>
            <person name="Heiman D."/>
            <person name="Howarth C."/>
            <person name="Larson L."/>
            <person name="Lui A."/>
            <person name="MacDonald P.J.P."/>
            <person name="Montmayeur A."/>
            <person name="Murphy C."/>
            <person name="Neiman D."/>
            <person name="Pearson M."/>
            <person name="Priest M."/>
            <person name="Roberts A."/>
            <person name="Saif S."/>
            <person name="Shea T."/>
            <person name="Shenoy N."/>
            <person name="Sisk P."/>
            <person name="Stolte C."/>
            <person name="Sykes S."/>
            <person name="Wortman J."/>
            <person name="Nusbaum C."/>
            <person name="Birren B."/>
        </authorList>
    </citation>
    <scope>NUCLEOTIDE SEQUENCE [LARGE SCALE GENOMIC DNA]</scope>
    <source>
        <strain evidence="13 14">7_3_47FAA</strain>
    </source>
</reference>
<comment type="pathway">
    <text evidence="3 11">Porphyrin-containing compound metabolism; protoheme biosynthesis.</text>
</comment>